<name>A0A7M5TZ69_9CNID</name>
<proteinExistence type="predicted"/>
<reference evidence="3" key="1">
    <citation type="submission" date="2021-01" db="UniProtKB">
        <authorList>
            <consortium name="EnsemblMetazoa"/>
        </authorList>
    </citation>
    <scope>IDENTIFICATION</scope>
</reference>
<evidence type="ECO:0000313" key="3">
    <source>
        <dbReference type="EnsemblMetazoa" id="CLYHEMP003880.1"/>
    </source>
</evidence>
<keyword evidence="1" id="KW-0732">Signal</keyword>
<dbReference type="OrthoDB" id="5950457at2759"/>
<dbReference type="SMART" id="SM00457">
    <property type="entry name" value="MACPF"/>
    <property type="match status" value="1"/>
</dbReference>
<protein>
    <recommendedName>
        <fullName evidence="2">MACPF domain-containing protein</fullName>
    </recommendedName>
</protein>
<dbReference type="InterPro" id="IPR020864">
    <property type="entry name" value="MACPF"/>
</dbReference>
<feature type="domain" description="MACPF" evidence="2">
    <location>
        <begin position="32"/>
        <end position="372"/>
    </location>
</feature>
<dbReference type="GO" id="GO:0045087">
    <property type="term" value="P:innate immune response"/>
    <property type="evidence" value="ECO:0007669"/>
    <property type="project" value="UniProtKB-KW"/>
</dbReference>
<dbReference type="Proteomes" id="UP000594262">
    <property type="component" value="Unplaced"/>
</dbReference>
<dbReference type="EnsemblMetazoa" id="CLYHEMT003880.1">
    <property type="protein sequence ID" value="CLYHEMP003880.1"/>
    <property type="gene ID" value="CLYHEMG003880"/>
</dbReference>
<feature type="chain" id="PRO_5029809713" description="MACPF domain-containing protein" evidence="1">
    <location>
        <begin position="19"/>
        <end position="432"/>
    </location>
</feature>
<dbReference type="GO" id="GO:0030670">
    <property type="term" value="C:phagocytic vesicle membrane"/>
    <property type="evidence" value="ECO:0007669"/>
    <property type="project" value="UniProtKB-SubCell"/>
</dbReference>
<keyword evidence="4" id="KW-1185">Reference proteome</keyword>
<dbReference type="AlphaFoldDB" id="A0A7M5TZ69"/>
<feature type="signal peptide" evidence="1">
    <location>
        <begin position="1"/>
        <end position="18"/>
    </location>
</feature>
<evidence type="ECO:0000256" key="1">
    <source>
        <dbReference type="SAM" id="SignalP"/>
    </source>
</evidence>
<dbReference type="InterPro" id="IPR039707">
    <property type="entry name" value="MPEG1"/>
</dbReference>
<evidence type="ECO:0000313" key="4">
    <source>
        <dbReference type="Proteomes" id="UP000594262"/>
    </source>
</evidence>
<dbReference type="PROSITE" id="PS51412">
    <property type="entry name" value="MACPF_2"/>
    <property type="match status" value="1"/>
</dbReference>
<sequence>MELSAVLIFTLLISAFFAMHDGSILLKESGTESKTCSKEDHSNDLNKKQFPIGDPRNCFLQDNTLVRMEVLPGTGWDNLRNLDMSMVVWKNYSQCLTSDDGKYLLPDNIFVIALKKSSVELTSEYFDHFSDYTSSTSTSINAEAHASGFGIGVSGKFSSEFQHIKKSQVENKAVTTKVQLRHKFYTVKAQPGIQLHPNFKSRLLDIAAHLQSNNTRVAQYLADLIVRDFGTHYITSIDAGAILEKIDHVKSSYAKSQDTDRSKITASASASFPFGGVSTSASHAANKSNVAAYQNNVAGSSIHTHGGAPYRANFTTDQWEDSLADNLIAIDKAGDPLYYAITSETLPELPDMLAIQLSSIVEDSIKAYYKHNIVKGCTNPDSPSFNFAAILDDKTCDKSSKNFTFGGMYQVCISDRKFHWLRSSVSHGQEDY</sequence>
<dbReference type="PANTHER" id="PTHR31463:SF1">
    <property type="entry name" value="MACROPHAGE-EXPRESSED GENE 1 PROTEIN"/>
    <property type="match status" value="1"/>
</dbReference>
<accession>A0A7M5TZ69</accession>
<evidence type="ECO:0000259" key="2">
    <source>
        <dbReference type="PROSITE" id="PS51412"/>
    </source>
</evidence>
<organism evidence="3 4">
    <name type="scientific">Clytia hemisphaerica</name>
    <dbReference type="NCBI Taxonomy" id="252671"/>
    <lineage>
        <taxon>Eukaryota</taxon>
        <taxon>Metazoa</taxon>
        <taxon>Cnidaria</taxon>
        <taxon>Hydrozoa</taxon>
        <taxon>Hydroidolina</taxon>
        <taxon>Leptothecata</taxon>
        <taxon>Obeliida</taxon>
        <taxon>Clytiidae</taxon>
        <taxon>Clytia</taxon>
    </lineage>
</organism>
<dbReference type="Pfam" id="PF01823">
    <property type="entry name" value="MACPF"/>
    <property type="match status" value="1"/>
</dbReference>
<dbReference type="GO" id="GO:0002250">
    <property type="term" value="P:adaptive immune response"/>
    <property type="evidence" value="ECO:0007669"/>
    <property type="project" value="UniProtKB-KW"/>
</dbReference>
<dbReference type="PANTHER" id="PTHR31463">
    <property type="entry name" value="MACROPHAGE-EXPRESSED GENE 1 PROTEIN"/>
    <property type="match status" value="1"/>
</dbReference>